<proteinExistence type="predicted"/>
<dbReference type="AlphaFoldDB" id="A0A1L7CK38"/>
<evidence type="ECO:0000313" key="1">
    <source>
        <dbReference type="EMBL" id="APT86234.1"/>
    </source>
</evidence>
<dbReference type="GeneID" id="82879660"/>
<dbReference type="OrthoDB" id="4428145at2"/>
<gene>
    <name evidence="2" type="ORF">CFL01nite_14830</name>
    <name evidence="1" type="ORF">CFLV_02855</name>
</gene>
<organism evidence="1 3">
    <name type="scientific">Corynebacterium flavescens</name>
    <dbReference type="NCBI Taxonomy" id="28028"/>
    <lineage>
        <taxon>Bacteria</taxon>
        <taxon>Bacillati</taxon>
        <taxon>Actinomycetota</taxon>
        <taxon>Actinomycetes</taxon>
        <taxon>Mycobacteriales</taxon>
        <taxon>Corynebacteriaceae</taxon>
        <taxon>Corynebacterium</taxon>
    </lineage>
</organism>
<protein>
    <submittedName>
        <fullName evidence="1">Uncharacterized protein</fullName>
    </submittedName>
</protein>
<dbReference type="Proteomes" id="UP000315353">
    <property type="component" value="Unassembled WGS sequence"/>
</dbReference>
<evidence type="ECO:0000313" key="2">
    <source>
        <dbReference type="EMBL" id="GEB97988.1"/>
    </source>
</evidence>
<evidence type="ECO:0000313" key="4">
    <source>
        <dbReference type="Proteomes" id="UP000315353"/>
    </source>
</evidence>
<sequence>MTTFAIDTEYARRLSHELFQASQGSNPPPPPLPGDSSLAHFSQCLHAALLNVGTRTDRLRGDLDHLARFGLRMAHEAETTESAHSAALGGRG</sequence>
<keyword evidence="3" id="KW-1185">Reference proteome</keyword>
<dbReference type="RefSeq" id="WP_075729231.1">
    <property type="nucleotide sequence ID" value="NZ_BJNB01000021.1"/>
</dbReference>
<dbReference type="Proteomes" id="UP000185479">
    <property type="component" value="Chromosome"/>
</dbReference>
<reference evidence="2 4" key="2">
    <citation type="submission" date="2019-06" db="EMBL/GenBank/DDBJ databases">
        <title>Whole genome shotgun sequence of Corynebacterium flavescens NBRC 14136.</title>
        <authorList>
            <person name="Hosoyama A."/>
            <person name="Uohara A."/>
            <person name="Ohji S."/>
            <person name="Ichikawa N."/>
        </authorList>
    </citation>
    <scope>NUCLEOTIDE SEQUENCE [LARGE SCALE GENOMIC DNA]</scope>
    <source>
        <strain evidence="2 4">NBRC 14136</strain>
    </source>
</reference>
<dbReference type="EMBL" id="BJNB01000021">
    <property type="protein sequence ID" value="GEB97988.1"/>
    <property type="molecule type" value="Genomic_DNA"/>
</dbReference>
<dbReference type="EMBL" id="CP009246">
    <property type="protein sequence ID" value="APT86234.1"/>
    <property type="molecule type" value="Genomic_DNA"/>
</dbReference>
<evidence type="ECO:0000313" key="3">
    <source>
        <dbReference type="Proteomes" id="UP000185479"/>
    </source>
</evidence>
<name>A0A1L7CK38_CORFL</name>
<accession>A0A1L7CK38</accession>
<dbReference type="STRING" id="28028.CFLV_02855"/>
<reference evidence="1 3" key="1">
    <citation type="submission" date="2014-08" db="EMBL/GenBank/DDBJ databases">
        <title>Complete genome sequence of Corynebacterium flavescens OJ8(T)(=DSM 20296(T)), isolated from cheese.</title>
        <authorList>
            <person name="Ruckert C."/>
            <person name="Albersmeier A."/>
            <person name="Winkler A."/>
            <person name="Kalinowski J."/>
        </authorList>
    </citation>
    <scope>NUCLEOTIDE SEQUENCE [LARGE SCALE GENOMIC DNA]</scope>
    <source>
        <strain evidence="1 3">OJ8</strain>
    </source>
</reference>
<dbReference type="KEGG" id="cfc:CFLV_02855"/>